<name>A0AA39ZSQ2_9PEZI</name>
<organism evidence="1 2">
    <name type="scientific">Lasiosphaeria miniovina</name>
    <dbReference type="NCBI Taxonomy" id="1954250"/>
    <lineage>
        <taxon>Eukaryota</taxon>
        <taxon>Fungi</taxon>
        <taxon>Dikarya</taxon>
        <taxon>Ascomycota</taxon>
        <taxon>Pezizomycotina</taxon>
        <taxon>Sordariomycetes</taxon>
        <taxon>Sordariomycetidae</taxon>
        <taxon>Sordariales</taxon>
        <taxon>Lasiosphaeriaceae</taxon>
        <taxon>Lasiosphaeria</taxon>
    </lineage>
</organism>
<sequence length="56" mass="6357">MSCFRHSSSPNSYKISFLHSSTASCPRIRLILSLVGFQTYSQVIDPLASRLMFPMF</sequence>
<keyword evidence="2" id="KW-1185">Reference proteome</keyword>
<evidence type="ECO:0000313" key="2">
    <source>
        <dbReference type="Proteomes" id="UP001172101"/>
    </source>
</evidence>
<gene>
    <name evidence="1" type="ORF">B0T26DRAFT_729346</name>
</gene>
<accession>A0AA39ZSQ2</accession>
<dbReference type="RefSeq" id="XP_060289802.1">
    <property type="nucleotide sequence ID" value="XM_060442952.1"/>
</dbReference>
<dbReference type="AlphaFoldDB" id="A0AA39ZSQ2"/>
<protein>
    <submittedName>
        <fullName evidence="1">Uncharacterized protein</fullName>
    </submittedName>
</protein>
<dbReference type="Proteomes" id="UP001172101">
    <property type="component" value="Unassembled WGS sequence"/>
</dbReference>
<dbReference type="PROSITE" id="PS51257">
    <property type="entry name" value="PROKAR_LIPOPROTEIN"/>
    <property type="match status" value="1"/>
</dbReference>
<dbReference type="GeneID" id="85326222"/>
<reference evidence="1" key="1">
    <citation type="submission" date="2023-06" db="EMBL/GenBank/DDBJ databases">
        <title>Genome-scale phylogeny and comparative genomics of the fungal order Sordariales.</title>
        <authorList>
            <consortium name="Lawrence Berkeley National Laboratory"/>
            <person name="Hensen N."/>
            <person name="Bonometti L."/>
            <person name="Westerberg I."/>
            <person name="Brannstrom I.O."/>
            <person name="Guillou S."/>
            <person name="Cros-Aarteil S."/>
            <person name="Calhoun S."/>
            <person name="Haridas S."/>
            <person name="Kuo A."/>
            <person name="Mondo S."/>
            <person name="Pangilinan J."/>
            <person name="Riley R."/>
            <person name="LaButti K."/>
            <person name="Andreopoulos B."/>
            <person name="Lipzen A."/>
            <person name="Chen C."/>
            <person name="Yanf M."/>
            <person name="Daum C."/>
            <person name="Ng V."/>
            <person name="Clum A."/>
            <person name="Steindorff A."/>
            <person name="Ohm R."/>
            <person name="Martin F."/>
            <person name="Silar P."/>
            <person name="Natvig D."/>
            <person name="Lalanne C."/>
            <person name="Gautier V."/>
            <person name="Ament-velasquez S.L."/>
            <person name="Kruys A."/>
            <person name="Hutchinson M.I."/>
            <person name="Powell A.J."/>
            <person name="Barry K."/>
            <person name="Miller A.N."/>
            <person name="Grigoriev I.V."/>
            <person name="Debuchy R."/>
            <person name="Gladieux P."/>
            <person name="Thoren M.H."/>
            <person name="Johannesson H."/>
        </authorList>
    </citation>
    <scope>NUCLEOTIDE SEQUENCE</scope>
    <source>
        <strain evidence="1">SMH2392-1A</strain>
    </source>
</reference>
<evidence type="ECO:0000313" key="1">
    <source>
        <dbReference type="EMBL" id="KAK0702943.1"/>
    </source>
</evidence>
<comment type="caution">
    <text evidence="1">The sequence shown here is derived from an EMBL/GenBank/DDBJ whole genome shotgun (WGS) entry which is preliminary data.</text>
</comment>
<dbReference type="EMBL" id="JAUIRO010000008">
    <property type="protein sequence ID" value="KAK0702943.1"/>
    <property type="molecule type" value="Genomic_DNA"/>
</dbReference>
<proteinExistence type="predicted"/>